<dbReference type="SUPFAM" id="SSF144206">
    <property type="entry name" value="NOB1 zinc finger-like"/>
    <property type="match status" value="1"/>
</dbReference>
<evidence type="ECO:0008006" key="2">
    <source>
        <dbReference type="Google" id="ProtNLM"/>
    </source>
</evidence>
<dbReference type="EMBL" id="CACRUS010000028">
    <property type="protein sequence ID" value="VYU70109.1"/>
    <property type="molecule type" value="Genomic_DNA"/>
</dbReference>
<sequence>MFEKLIQELKCMNEMSVSIGIETDENGYIDKQCPNENCEFVFKVNKDDWANIFKDESVWCPLCRHEAPSDQWFTLQQVKHAQSEALAIVEGKIDNSLREGANQFNQRQRKNSFISMSMKVSGSPKRTFTIPAKAADLMQLEIQCEACNSRFAVIGSAYFCPVCGHNSVTRTFRDSLRKIHAKKNSIDVVRRAVIESSGKDEAELMCRSLIETCVSDGVVAFQKYCEGMYGQFANPPYNAFQRLAQSNELWKNVFQKGFETWLSENEIKCLGILYQKRHLLAHNEGIVDTKYIQKSDDETYKEGQRVVISSKDIDFLVYCLEKLADGIEFECQNLKKRED</sequence>
<proteinExistence type="predicted"/>
<evidence type="ECO:0000313" key="1">
    <source>
        <dbReference type="EMBL" id="VYU70109.1"/>
    </source>
</evidence>
<reference evidence="1" key="1">
    <citation type="submission" date="2019-11" db="EMBL/GenBank/DDBJ databases">
        <authorList>
            <person name="Feng L."/>
        </authorList>
    </citation>
    <scope>NUCLEOTIDE SEQUENCE</scope>
    <source>
        <strain evidence="1">PagglomeransLFYP105</strain>
    </source>
</reference>
<gene>
    <name evidence="1" type="ORF">PALFYP105_00706</name>
</gene>
<name>A0A6N3H2F2_ENTAG</name>
<protein>
    <recommendedName>
        <fullName evidence="2">RiboL-PSP-HEPN domain-containing protein</fullName>
    </recommendedName>
</protein>
<organism evidence="1">
    <name type="scientific">Enterobacter agglomerans</name>
    <name type="common">Erwinia herbicola</name>
    <name type="synonym">Pantoea agglomerans</name>
    <dbReference type="NCBI Taxonomy" id="549"/>
    <lineage>
        <taxon>Bacteria</taxon>
        <taxon>Pseudomonadati</taxon>
        <taxon>Pseudomonadota</taxon>
        <taxon>Gammaproteobacteria</taxon>
        <taxon>Enterobacterales</taxon>
        <taxon>Erwiniaceae</taxon>
        <taxon>Pantoea</taxon>
        <taxon>Pantoea agglomerans group</taxon>
    </lineage>
</organism>
<accession>A0A6N3H2F2</accession>
<dbReference type="InterPro" id="IPR036283">
    <property type="entry name" value="NOB1_Zf-like_sf"/>
</dbReference>
<dbReference type="AlphaFoldDB" id="A0A6N3H2F2"/>